<evidence type="ECO:0000256" key="1">
    <source>
        <dbReference type="SAM" id="SignalP"/>
    </source>
</evidence>
<reference evidence="3" key="1">
    <citation type="journal article" date="2011" name="PLoS Genet.">
        <title>Genomic analysis of the necrotrophic fungal pathogens Sclerotinia sclerotiorum and Botrytis cinerea.</title>
        <authorList>
            <person name="Amselem J."/>
            <person name="Cuomo C.A."/>
            <person name="van Kan J.A."/>
            <person name="Viaud M."/>
            <person name="Benito E.P."/>
            <person name="Couloux A."/>
            <person name="Coutinho P.M."/>
            <person name="de Vries R.P."/>
            <person name="Dyer P.S."/>
            <person name="Fillinger S."/>
            <person name="Fournier E."/>
            <person name="Gout L."/>
            <person name="Hahn M."/>
            <person name="Kohn L."/>
            <person name="Lapalu N."/>
            <person name="Plummer K.M."/>
            <person name="Pradier J.M."/>
            <person name="Quevillon E."/>
            <person name="Sharon A."/>
            <person name="Simon A."/>
            <person name="ten Have A."/>
            <person name="Tudzynski B."/>
            <person name="Tudzynski P."/>
            <person name="Wincker P."/>
            <person name="Andrew M."/>
            <person name="Anthouard V."/>
            <person name="Beever R.E."/>
            <person name="Beffa R."/>
            <person name="Benoit I."/>
            <person name="Bouzid O."/>
            <person name="Brault B."/>
            <person name="Chen Z."/>
            <person name="Choquer M."/>
            <person name="Collemare J."/>
            <person name="Cotton P."/>
            <person name="Danchin E.G."/>
            <person name="Da Silva C."/>
            <person name="Gautier A."/>
            <person name="Giraud C."/>
            <person name="Giraud T."/>
            <person name="Gonzalez C."/>
            <person name="Grossetete S."/>
            <person name="Guldener U."/>
            <person name="Henrissat B."/>
            <person name="Howlett B.J."/>
            <person name="Kodira C."/>
            <person name="Kretschmer M."/>
            <person name="Lappartient A."/>
            <person name="Leroch M."/>
            <person name="Levis C."/>
            <person name="Mauceli E."/>
            <person name="Neuveglise C."/>
            <person name="Oeser B."/>
            <person name="Pearson M."/>
            <person name="Poulain J."/>
            <person name="Poussereau N."/>
            <person name="Quesneville H."/>
            <person name="Rascle C."/>
            <person name="Schumacher J."/>
            <person name="Segurens B."/>
            <person name="Sexton A."/>
            <person name="Silva E."/>
            <person name="Sirven C."/>
            <person name="Soanes D.M."/>
            <person name="Talbot N.J."/>
            <person name="Templeton M."/>
            <person name="Yandava C."/>
            <person name="Yarden O."/>
            <person name="Zeng Q."/>
            <person name="Rollins J.A."/>
            <person name="Lebrun M.H."/>
            <person name="Dickman M."/>
        </authorList>
    </citation>
    <scope>NUCLEOTIDE SEQUENCE [LARGE SCALE GENOMIC DNA]</scope>
    <source>
        <strain evidence="3">T4</strain>
    </source>
</reference>
<dbReference type="Proteomes" id="UP000008177">
    <property type="component" value="Unplaced contigs"/>
</dbReference>
<dbReference type="OrthoDB" id="3558663at2759"/>
<gene>
    <name evidence="2" type="ORF">BofuT4_P004940.1</name>
</gene>
<keyword evidence="1" id="KW-0732">Signal</keyword>
<feature type="chain" id="PRO_5003440555" description="Cell wall protein" evidence="1">
    <location>
        <begin position="18"/>
        <end position="229"/>
    </location>
</feature>
<proteinExistence type="predicted"/>
<organism evidence="2 3">
    <name type="scientific">Botryotinia fuckeliana (strain T4)</name>
    <name type="common">Noble rot fungus</name>
    <name type="synonym">Botrytis cinerea</name>
    <dbReference type="NCBI Taxonomy" id="999810"/>
    <lineage>
        <taxon>Eukaryota</taxon>
        <taxon>Fungi</taxon>
        <taxon>Dikarya</taxon>
        <taxon>Ascomycota</taxon>
        <taxon>Pezizomycotina</taxon>
        <taxon>Leotiomycetes</taxon>
        <taxon>Helotiales</taxon>
        <taxon>Sclerotiniaceae</taxon>
        <taxon>Botrytis</taxon>
    </lineage>
</organism>
<evidence type="ECO:0000313" key="2">
    <source>
        <dbReference type="EMBL" id="CCD47335.1"/>
    </source>
</evidence>
<dbReference type="EMBL" id="FQ790286">
    <property type="protein sequence ID" value="CCD47335.1"/>
    <property type="molecule type" value="Genomic_DNA"/>
</dbReference>
<feature type="signal peptide" evidence="1">
    <location>
        <begin position="1"/>
        <end position="17"/>
    </location>
</feature>
<sequence length="229" mass="23096">MRPISLITAVILPLAFAAPVPDKDTAPQTISIPPPAVIQALVDAGLGQFATPANLAYINSAIEAAEAAAAAATQKAGGSSKRQDLGLGSLTGALDPLLGILGGLGLGGLKERDEIVKKQLDLSNLGSVLGALSPELEPVTNIGEALPIQAGTGILKRQSLSALGNIVGSVPGGAIGTGITNSLPIVGPVLGGFSQNPTAVITSVLGDGLKKKAKRRQEDFVYRSVKLVF</sequence>
<dbReference type="InParanoid" id="G2Y3U5"/>
<evidence type="ECO:0000313" key="3">
    <source>
        <dbReference type="Proteomes" id="UP000008177"/>
    </source>
</evidence>
<dbReference type="AlphaFoldDB" id="G2Y3U5"/>
<name>G2Y3U5_BOTF4</name>
<protein>
    <recommendedName>
        <fullName evidence="4">Cell wall protein</fullName>
    </recommendedName>
</protein>
<dbReference type="HOGENOM" id="CLU_1250482_0_0_1"/>
<evidence type="ECO:0008006" key="4">
    <source>
        <dbReference type="Google" id="ProtNLM"/>
    </source>
</evidence>
<accession>G2Y3U5</accession>